<evidence type="ECO:0000313" key="3">
    <source>
        <dbReference type="EMBL" id="TGX53509.1"/>
    </source>
</evidence>
<keyword evidence="1" id="KW-0472">Membrane</keyword>
<feature type="transmembrane region" description="Helical" evidence="1">
    <location>
        <begin position="237"/>
        <end position="254"/>
    </location>
</feature>
<gene>
    <name evidence="3" type="ORF">E5A73_11785</name>
</gene>
<evidence type="ECO:0000256" key="1">
    <source>
        <dbReference type="SAM" id="Phobius"/>
    </source>
</evidence>
<dbReference type="GO" id="GO:0016747">
    <property type="term" value="F:acyltransferase activity, transferring groups other than amino-acyl groups"/>
    <property type="evidence" value="ECO:0007669"/>
    <property type="project" value="InterPro"/>
</dbReference>
<feature type="domain" description="Acyltransferase 3" evidence="2">
    <location>
        <begin position="24"/>
        <end position="343"/>
    </location>
</feature>
<keyword evidence="1" id="KW-1133">Transmembrane helix</keyword>
<dbReference type="PANTHER" id="PTHR23028:SF134">
    <property type="entry name" value="PUTATIVE (AFU_ORTHOLOGUE AFUA_4G08520)-RELATED"/>
    <property type="match status" value="1"/>
</dbReference>
<dbReference type="AlphaFoldDB" id="A0A4S1XB01"/>
<feature type="transmembrane region" description="Helical" evidence="1">
    <location>
        <begin position="201"/>
        <end position="225"/>
    </location>
</feature>
<accession>A0A4S1XB01</accession>
<name>A0A4S1XB01_9SPHN</name>
<evidence type="ECO:0000259" key="2">
    <source>
        <dbReference type="Pfam" id="PF01757"/>
    </source>
</evidence>
<keyword evidence="4" id="KW-1185">Reference proteome</keyword>
<feature type="transmembrane region" description="Helical" evidence="1">
    <location>
        <begin position="120"/>
        <end position="146"/>
    </location>
</feature>
<organism evidence="3 4">
    <name type="scientific">Sphingomonas gei</name>
    <dbReference type="NCBI Taxonomy" id="1395960"/>
    <lineage>
        <taxon>Bacteria</taxon>
        <taxon>Pseudomonadati</taxon>
        <taxon>Pseudomonadota</taxon>
        <taxon>Alphaproteobacteria</taxon>
        <taxon>Sphingomonadales</taxon>
        <taxon>Sphingomonadaceae</taxon>
        <taxon>Sphingomonas</taxon>
    </lineage>
</organism>
<feature type="transmembrane region" description="Helical" evidence="1">
    <location>
        <begin position="174"/>
        <end position="195"/>
    </location>
</feature>
<feature type="transmembrane region" description="Helical" evidence="1">
    <location>
        <begin position="53"/>
        <end position="72"/>
    </location>
</feature>
<feature type="transmembrane region" description="Helical" evidence="1">
    <location>
        <begin position="299"/>
        <end position="319"/>
    </location>
</feature>
<sequence length="371" mass="40718">MHRPTPAPETIADAPRRTVHFGLLDGLRGVAAIAVVLMHIGEIFLLPDWFPQAYLAVPFFFVLSGFVISYAYEDGLMRTGRLRDFARVRIERLYPLLLIGLGFGAALLVIKASFGDDRFSLPLLIGMIVAALAMIPLPGPAAFTILPPQWSLAIELWGNIAHFALRRWISVARLTLALPIFFVAMAAAAFVFGGLGTGWSLANIVGGIATFAFCYGAGILIHHLWKQNRLPRLRMSVWLIAGLLVASLVMPQALRTPANAVRDILCAGLLYPLLLVAAIQVEPGARLRAISDWFGRLSYPLYITHFPVVSFCCLALLRFDLPQWALYASVLPIAGVAIVAAWLMLTRVDEPARRWLKQSRKARYAPSAGPA</sequence>
<feature type="transmembrane region" description="Helical" evidence="1">
    <location>
        <begin position="325"/>
        <end position="345"/>
    </location>
</feature>
<dbReference type="PANTHER" id="PTHR23028">
    <property type="entry name" value="ACETYLTRANSFERASE"/>
    <property type="match status" value="1"/>
</dbReference>
<keyword evidence="3" id="KW-0808">Transferase</keyword>
<dbReference type="OrthoDB" id="9796461at2"/>
<evidence type="ECO:0000313" key="4">
    <source>
        <dbReference type="Proteomes" id="UP000306147"/>
    </source>
</evidence>
<reference evidence="3 4" key="1">
    <citation type="submission" date="2019-04" db="EMBL/GenBank/DDBJ databases">
        <title>Sphingomonas psychrotolerans sp. nov., isolated from soil in the Tianshan Mountains, Xinjiang, China.</title>
        <authorList>
            <person name="Luo Y."/>
            <person name="Sheng H."/>
        </authorList>
    </citation>
    <scope>NUCLEOTIDE SEQUENCE [LARGE SCALE GENOMIC DNA]</scope>
    <source>
        <strain evidence="3 4">ZFGT-11</strain>
    </source>
</reference>
<feature type="transmembrane region" description="Helical" evidence="1">
    <location>
        <begin position="260"/>
        <end position="279"/>
    </location>
</feature>
<dbReference type="InterPro" id="IPR002656">
    <property type="entry name" value="Acyl_transf_3_dom"/>
</dbReference>
<dbReference type="Pfam" id="PF01757">
    <property type="entry name" value="Acyl_transf_3"/>
    <property type="match status" value="1"/>
</dbReference>
<proteinExistence type="predicted"/>
<dbReference type="Proteomes" id="UP000306147">
    <property type="component" value="Unassembled WGS sequence"/>
</dbReference>
<dbReference type="EMBL" id="SRXT01000004">
    <property type="protein sequence ID" value="TGX53509.1"/>
    <property type="molecule type" value="Genomic_DNA"/>
</dbReference>
<dbReference type="RefSeq" id="WP_135964015.1">
    <property type="nucleotide sequence ID" value="NZ_SRXT01000004.1"/>
</dbReference>
<dbReference type="InterPro" id="IPR050879">
    <property type="entry name" value="Acyltransferase_3"/>
</dbReference>
<protein>
    <submittedName>
        <fullName evidence="3">Acyltransferase</fullName>
    </submittedName>
</protein>
<feature type="transmembrane region" description="Helical" evidence="1">
    <location>
        <begin position="21"/>
        <end position="41"/>
    </location>
</feature>
<keyword evidence="3" id="KW-0012">Acyltransferase</keyword>
<keyword evidence="1" id="KW-0812">Transmembrane</keyword>
<feature type="transmembrane region" description="Helical" evidence="1">
    <location>
        <begin position="93"/>
        <end position="114"/>
    </location>
</feature>
<comment type="caution">
    <text evidence="3">The sequence shown here is derived from an EMBL/GenBank/DDBJ whole genome shotgun (WGS) entry which is preliminary data.</text>
</comment>